<dbReference type="PROSITE" id="PS50222">
    <property type="entry name" value="EF_HAND_2"/>
    <property type="match status" value="1"/>
</dbReference>
<dbReference type="SUPFAM" id="SSF47473">
    <property type="entry name" value="EF-hand"/>
    <property type="match status" value="1"/>
</dbReference>
<dbReference type="GeneID" id="14907857"/>
<dbReference type="InterPro" id="IPR011992">
    <property type="entry name" value="EF-hand-dom_pair"/>
</dbReference>
<dbReference type="InParanoid" id="G0QSV4"/>
<protein>
    <recommendedName>
        <fullName evidence="2">EF-hand domain-containing protein</fullName>
    </recommendedName>
</protein>
<dbReference type="RefSeq" id="XP_004035207.1">
    <property type="nucleotide sequence ID" value="XM_004035159.1"/>
</dbReference>
<evidence type="ECO:0000259" key="2">
    <source>
        <dbReference type="PROSITE" id="PS50222"/>
    </source>
</evidence>
<evidence type="ECO:0000256" key="1">
    <source>
        <dbReference type="ARBA" id="ARBA00022837"/>
    </source>
</evidence>
<dbReference type="eggNOG" id="ENOG502QVTY">
    <property type="taxonomic scope" value="Eukaryota"/>
</dbReference>
<name>G0QSV4_ICHMU</name>
<dbReference type="InterPro" id="IPR002048">
    <property type="entry name" value="EF_hand_dom"/>
</dbReference>
<dbReference type="GO" id="GO:0005737">
    <property type="term" value="C:cytoplasm"/>
    <property type="evidence" value="ECO:0007669"/>
    <property type="project" value="TreeGrafter"/>
</dbReference>
<dbReference type="Proteomes" id="UP000008983">
    <property type="component" value="Unassembled WGS sequence"/>
</dbReference>
<dbReference type="PANTHER" id="PTHR16306:SF1">
    <property type="entry name" value="CHROMOSOME UNDETERMINED SCAFFOLD_7, WHOLE GENOME SHOTGUN SEQUENCE"/>
    <property type="match status" value="1"/>
</dbReference>
<dbReference type="OrthoDB" id="2021138at2759"/>
<dbReference type="Gene3D" id="1.10.238.10">
    <property type="entry name" value="EF-hand"/>
    <property type="match status" value="1"/>
</dbReference>
<keyword evidence="4" id="KW-1185">Reference proteome</keyword>
<keyword evidence="1" id="KW-0106">Calcium</keyword>
<dbReference type="STRING" id="857967.G0QSV4"/>
<dbReference type="GO" id="GO:0005509">
    <property type="term" value="F:calcium ion binding"/>
    <property type="evidence" value="ECO:0007669"/>
    <property type="project" value="InterPro"/>
</dbReference>
<gene>
    <name evidence="3" type="ORF">IMG5_103650</name>
</gene>
<dbReference type="InterPro" id="IPR018247">
    <property type="entry name" value="EF_Hand_1_Ca_BS"/>
</dbReference>
<dbReference type="AlphaFoldDB" id="G0QSV4"/>
<feature type="domain" description="EF-hand" evidence="2">
    <location>
        <begin position="282"/>
        <end position="317"/>
    </location>
</feature>
<dbReference type="EMBL" id="GL983824">
    <property type="protein sequence ID" value="EGR31721.1"/>
    <property type="molecule type" value="Genomic_DNA"/>
</dbReference>
<dbReference type="PANTHER" id="PTHR16306">
    <property type="entry name" value="TRANSLIN-ASSOCIATED FACTOR X-INTERACTING PROTEIN 1"/>
    <property type="match status" value="1"/>
</dbReference>
<sequence>MQTNNQLQTIKIKKILLKELQNKQKQNKNNYININIQQNFPNNYQTFQTKIQQLPYQSFQSSNIVGPSTIRSLTVRQLKETIEEIYKSKQSFDKKYQEAQLPRETMEQHMYTYLNQKYGLKNLIIEWAAALINGIRKFSSEDNDVAVFGKILRNECDEEFRFVQNQVKNTIQELLKMYLRGKYSYKHANDIKDMLNQKINGWICEEETIDIIKYMYNQEDAESLIEKQKGFYVYGKNATLAERKKMTREEYLGYQQEKEKARIEFTVFQKIILDFQLKSHEKFLRKFIQLYRSVDQDQNGIINENEFRDLLIKMGIEKDETEIQKMLSQVDAYNKQQITFSQCVTLFSSELIVCDGGNQMSILQKIQV</sequence>
<evidence type="ECO:0000313" key="3">
    <source>
        <dbReference type="EMBL" id="EGR31721.1"/>
    </source>
</evidence>
<reference evidence="3 4" key="1">
    <citation type="submission" date="2011-07" db="EMBL/GenBank/DDBJ databases">
        <authorList>
            <person name="Coyne R."/>
            <person name="Brami D."/>
            <person name="Johnson J."/>
            <person name="Hostetler J."/>
            <person name="Hannick L."/>
            <person name="Clark T."/>
            <person name="Cassidy-Hanley D."/>
            <person name="Inman J."/>
        </authorList>
    </citation>
    <scope>NUCLEOTIDE SEQUENCE [LARGE SCALE GENOMIC DNA]</scope>
    <source>
        <strain evidence="3 4">G5</strain>
    </source>
</reference>
<organism evidence="3 4">
    <name type="scientific">Ichthyophthirius multifiliis</name>
    <name type="common">White spot disease agent</name>
    <name type="synonym">Ich</name>
    <dbReference type="NCBI Taxonomy" id="5932"/>
    <lineage>
        <taxon>Eukaryota</taxon>
        <taxon>Sar</taxon>
        <taxon>Alveolata</taxon>
        <taxon>Ciliophora</taxon>
        <taxon>Intramacronucleata</taxon>
        <taxon>Oligohymenophorea</taxon>
        <taxon>Hymenostomatida</taxon>
        <taxon>Ophryoglenina</taxon>
        <taxon>Ichthyophthirius</taxon>
    </lineage>
</organism>
<dbReference type="PROSITE" id="PS00018">
    <property type="entry name" value="EF_HAND_1"/>
    <property type="match status" value="1"/>
</dbReference>
<proteinExistence type="predicted"/>
<evidence type="ECO:0000313" key="4">
    <source>
        <dbReference type="Proteomes" id="UP000008983"/>
    </source>
</evidence>
<accession>G0QSV4</accession>